<feature type="signal peptide" evidence="1">
    <location>
        <begin position="1"/>
        <end position="15"/>
    </location>
</feature>
<dbReference type="EMBL" id="FN554970">
    <property type="protein sequence ID" value="CBH12904.1"/>
    <property type="molecule type" value="Genomic_DNA"/>
</dbReference>
<dbReference type="Proteomes" id="UP000002316">
    <property type="component" value="Chromosome 7"/>
</dbReference>
<gene>
    <name evidence="2" type="ORF">TbgDal_VII7794</name>
</gene>
<dbReference type="KEGG" id="tbg:TbgDal_VII7794"/>
<reference evidence="3" key="1">
    <citation type="journal article" date="2010" name="PLoS Negl. Trop. Dis.">
        <title>The genome sequence of Trypanosoma brucei gambiense, causative agent of chronic human african trypanosomiasis.</title>
        <authorList>
            <person name="Jackson A.P."/>
            <person name="Sanders M."/>
            <person name="Berry A."/>
            <person name="McQuillan J."/>
            <person name="Aslett M.A."/>
            <person name="Quail M.A."/>
            <person name="Chukualim B."/>
            <person name="Capewell P."/>
            <person name="MacLeod A."/>
            <person name="Melville S.E."/>
            <person name="Gibson W."/>
            <person name="Barry J.D."/>
            <person name="Berriman M."/>
            <person name="Hertz-Fowler C."/>
        </authorList>
    </citation>
    <scope>NUCLEOTIDE SEQUENCE [LARGE SCALE GENOMIC DNA]</scope>
    <source>
        <strain evidence="3">MHOM/CI/86/DAL972</strain>
    </source>
</reference>
<name>C9ZU18_TRYB9</name>
<accession>C9ZU18</accession>
<organism evidence="2 3">
    <name type="scientific">Trypanosoma brucei gambiense (strain MHOM/CI/86/DAL972)</name>
    <dbReference type="NCBI Taxonomy" id="679716"/>
    <lineage>
        <taxon>Eukaryota</taxon>
        <taxon>Discoba</taxon>
        <taxon>Euglenozoa</taxon>
        <taxon>Kinetoplastea</taxon>
        <taxon>Metakinetoplastina</taxon>
        <taxon>Trypanosomatida</taxon>
        <taxon>Trypanosomatidae</taxon>
        <taxon>Trypanosoma</taxon>
    </lineage>
</organism>
<evidence type="ECO:0008006" key="4">
    <source>
        <dbReference type="Google" id="ProtNLM"/>
    </source>
</evidence>
<dbReference type="GeneID" id="23863085"/>
<dbReference type="AlphaFoldDB" id="C9ZU18"/>
<sequence>MLLTLLSFKILNVICDLLIHFTAHTFNCQYFVYIPHSPKLIHPPLNPLSEEEKKNKTVLEVYIDMRRGKGEREREEKQTKEKECFFFSISSSVFCQDNKLLFDLFISMTRIT</sequence>
<evidence type="ECO:0000313" key="2">
    <source>
        <dbReference type="EMBL" id="CBH12904.1"/>
    </source>
</evidence>
<evidence type="ECO:0000313" key="3">
    <source>
        <dbReference type="Proteomes" id="UP000002316"/>
    </source>
</evidence>
<evidence type="ECO:0000256" key="1">
    <source>
        <dbReference type="SAM" id="SignalP"/>
    </source>
</evidence>
<proteinExistence type="predicted"/>
<dbReference type="RefSeq" id="XP_011775183.1">
    <property type="nucleotide sequence ID" value="XM_011776881.1"/>
</dbReference>
<protein>
    <recommendedName>
        <fullName evidence="4">T. brucei spp.-specific protein</fullName>
    </recommendedName>
</protein>
<feature type="chain" id="PRO_5012384151" description="T. brucei spp.-specific protein" evidence="1">
    <location>
        <begin position="16"/>
        <end position="112"/>
    </location>
</feature>
<keyword evidence="1" id="KW-0732">Signal</keyword>